<dbReference type="EMBL" id="JAWDGP010001216">
    <property type="protein sequence ID" value="KAK3793573.1"/>
    <property type="molecule type" value="Genomic_DNA"/>
</dbReference>
<feature type="region of interest" description="Disordered" evidence="1">
    <location>
        <begin position="1"/>
        <end position="24"/>
    </location>
</feature>
<feature type="compositionally biased region" description="Basic and acidic residues" evidence="1">
    <location>
        <begin position="53"/>
        <end position="67"/>
    </location>
</feature>
<proteinExistence type="predicted"/>
<protein>
    <submittedName>
        <fullName evidence="2">Uncharacterized protein</fullName>
    </submittedName>
</protein>
<reference evidence="2" key="1">
    <citation type="journal article" date="2023" name="G3 (Bethesda)">
        <title>A reference genome for the long-term kleptoplast-retaining sea slug Elysia crispata morphotype clarki.</title>
        <authorList>
            <person name="Eastman K.E."/>
            <person name="Pendleton A.L."/>
            <person name="Shaikh M.A."/>
            <person name="Suttiyut T."/>
            <person name="Ogas R."/>
            <person name="Tomko P."/>
            <person name="Gavelis G."/>
            <person name="Widhalm J.R."/>
            <person name="Wisecaver J.H."/>
        </authorList>
    </citation>
    <scope>NUCLEOTIDE SEQUENCE</scope>
    <source>
        <strain evidence="2">ECLA1</strain>
    </source>
</reference>
<feature type="region of interest" description="Disordered" evidence="1">
    <location>
        <begin position="47"/>
        <end position="67"/>
    </location>
</feature>
<comment type="caution">
    <text evidence="2">The sequence shown here is derived from an EMBL/GenBank/DDBJ whole genome shotgun (WGS) entry which is preliminary data.</text>
</comment>
<evidence type="ECO:0000256" key="1">
    <source>
        <dbReference type="SAM" id="MobiDB-lite"/>
    </source>
</evidence>
<dbReference type="AlphaFoldDB" id="A0AAE1E5H5"/>
<gene>
    <name evidence="2" type="ORF">RRG08_058603</name>
</gene>
<accession>A0AAE1E5H5</accession>
<evidence type="ECO:0000313" key="2">
    <source>
        <dbReference type="EMBL" id="KAK3793573.1"/>
    </source>
</evidence>
<keyword evidence="3" id="KW-1185">Reference proteome</keyword>
<feature type="non-terminal residue" evidence="2">
    <location>
        <position position="1"/>
    </location>
</feature>
<dbReference type="Proteomes" id="UP001283361">
    <property type="component" value="Unassembled WGS sequence"/>
</dbReference>
<sequence>MRSHNASASPVITAKRAESDSGRPTFTLHLRASRSYNMSPAHLLLITGTEPTGHPHDGGHAHSLDLE</sequence>
<name>A0AAE1E5H5_9GAST</name>
<evidence type="ECO:0000313" key="3">
    <source>
        <dbReference type="Proteomes" id="UP001283361"/>
    </source>
</evidence>
<feature type="compositionally biased region" description="Polar residues" evidence="1">
    <location>
        <begin position="1"/>
        <end position="10"/>
    </location>
</feature>
<organism evidence="2 3">
    <name type="scientific">Elysia crispata</name>
    <name type="common">lettuce slug</name>
    <dbReference type="NCBI Taxonomy" id="231223"/>
    <lineage>
        <taxon>Eukaryota</taxon>
        <taxon>Metazoa</taxon>
        <taxon>Spiralia</taxon>
        <taxon>Lophotrochozoa</taxon>
        <taxon>Mollusca</taxon>
        <taxon>Gastropoda</taxon>
        <taxon>Heterobranchia</taxon>
        <taxon>Euthyneura</taxon>
        <taxon>Panpulmonata</taxon>
        <taxon>Sacoglossa</taxon>
        <taxon>Placobranchoidea</taxon>
        <taxon>Plakobranchidae</taxon>
        <taxon>Elysia</taxon>
    </lineage>
</organism>